<gene>
    <name evidence="2" type="ORF">UV07_C0001G0005</name>
</gene>
<dbReference type="SUPFAM" id="SSF88713">
    <property type="entry name" value="Glycoside hydrolase/deacetylase"/>
    <property type="match status" value="1"/>
</dbReference>
<protein>
    <recommendedName>
        <fullName evidence="1">NodB homology domain-containing protein</fullName>
    </recommendedName>
</protein>
<dbReference type="GO" id="GO:0016810">
    <property type="term" value="F:hydrolase activity, acting on carbon-nitrogen (but not peptide) bonds"/>
    <property type="evidence" value="ECO:0007669"/>
    <property type="project" value="InterPro"/>
</dbReference>
<dbReference type="GO" id="GO:0005975">
    <property type="term" value="P:carbohydrate metabolic process"/>
    <property type="evidence" value="ECO:0007669"/>
    <property type="project" value="InterPro"/>
</dbReference>
<dbReference type="Proteomes" id="UP000033986">
    <property type="component" value="Unassembled WGS sequence"/>
</dbReference>
<comment type="caution">
    <text evidence="2">The sequence shown here is derived from an EMBL/GenBank/DDBJ whole genome shotgun (WGS) entry which is preliminary data.</text>
</comment>
<evidence type="ECO:0000313" key="3">
    <source>
        <dbReference type="Proteomes" id="UP000033986"/>
    </source>
</evidence>
<name>A0A0G0Z841_9BACT</name>
<dbReference type="InterPro" id="IPR018763">
    <property type="entry name" value="DUF2334"/>
</dbReference>
<dbReference type="Pfam" id="PF10096">
    <property type="entry name" value="DUF2334"/>
    <property type="match status" value="1"/>
</dbReference>
<dbReference type="PROSITE" id="PS51677">
    <property type="entry name" value="NODB"/>
    <property type="match status" value="1"/>
</dbReference>
<proteinExistence type="predicted"/>
<organism evidence="2 3">
    <name type="scientific">Candidatus Azambacteria bacterium GW2011_GWB1_42_17</name>
    <dbReference type="NCBI Taxonomy" id="1618615"/>
    <lineage>
        <taxon>Bacteria</taxon>
        <taxon>Candidatus Azamiibacteriota</taxon>
    </lineage>
</organism>
<dbReference type="AlphaFoldDB" id="A0A0G0Z841"/>
<evidence type="ECO:0000313" key="2">
    <source>
        <dbReference type="EMBL" id="KKS44885.1"/>
    </source>
</evidence>
<dbReference type="Gene3D" id="3.20.20.370">
    <property type="entry name" value="Glycoside hydrolase/deacetylase"/>
    <property type="match status" value="1"/>
</dbReference>
<sequence length="252" mass="29361">MAKIFFRLDDIAPNVDRDKFNFIVSVLRRHNIKPLLAVIPDNKDPELLKYPANSDFWRTIKELSRDGWTIAQHGFEHLYKTGNGGVLKINKKSEFSGLDFKTQKAMIAGGTRIMEDRLSSAPRIFVAPGHSFDRNTIKALKENGFNYISDGIALYPFKKRGLIWLPQVLWWPRKIWLGRITVCLHINTEKRADLAELEEFIGKNRKIIGDFSELMAWYDRQNILTKSLTFLINQPFKIFWYLAFKLKNVLSK</sequence>
<accession>A0A0G0Z841</accession>
<feature type="domain" description="NodB homology" evidence="1">
    <location>
        <begin position="2"/>
        <end position="252"/>
    </location>
</feature>
<evidence type="ECO:0000259" key="1">
    <source>
        <dbReference type="PROSITE" id="PS51677"/>
    </source>
</evidence>
<reference evidence="2 3" key="1">
    <citation type="journal article" date="2015" name="Nature">
        <title>rRNA introns, odd ribosomes, and small enigmatic genomes across a large radiation of phyla.</title>
        <authorList>
            <person name="Brown C.T."/>
            <person name="Hug L.A."/>
            <person name="Thomas B.C."/>
            <person name="Sharon I."/>
            <person name="Castelle C.J."/>
            <person name="Singh A."/>
            <person name="Wilkins M.J."/>
            <person name="Williams K.H."/>
            <person name="Banfield J.F."/>
        </authorList>
    </citation>
    <scope>NUCLEOTIDE SEQUENCE [LARGE SCALE GENOMIC DNA]</scope>
</reference>
<dbReference type="InterPro" id="IPR011330">
    <property type="entry name" value="Glyco_hydro/deAcase_b/a-brl"/>
</dbReference>
<dbReference type="InterPro" id="IPR002509">
    <property type="entry name" value="NODB_dom"/>
</dbReference>
<dbReference type="EMBL" id="LCDB01000001">
    <property type="protein sequence ID" value="KKS44885.1"/>
    <property type="molecule type" value="Genomic_DNA"/>
</dbReference>